<accession>A0A1Q3F070</accession>
<keyword evidence="4" id="KW-0175">Coiled coil</keyword>
<evidence type="ECO:0000256" key="2">
    <source>
        <dbReference type="ARBA" id="ARBA00022490"/>
    </source>
</evidence>
<keyword evidence="3" id="KW-0648">Protein biosynthesis</keyword>
<dbReference type="InterPro" id="IPR042360">
    <property type="entry name" value="AIMP2"/>
</dbReference>
<feature type="domain" description="AIMP2 thioredoxin-like" evidence="5">
    <location>
        <begin position="127"/>
        <end position="220"/>
    </location>
</feature>
<sequence length="329" mass="36266">MYALKPILKPVEVDLPSCMYSMKPFIGSAGQQCGTVSQNSVFMDNLTEKLNALFLQNDQETLQLLAAKQEKVLKQLAELREQLVSMKTELKLCSKPAQPSAGAGSATKSAAKVDSKPQKIEPINLSYLQDFVVNACPTNIPYGLLALKKLWINRLNLQVECFTHSTVPKLSEEALLFQKVITSLEPKIENLPRLKVTLIWKNVGTYTEMITSPTAYVPICGEVNMLRFLSRCGPSEFNYERQDDLTEADSILDTCYLLINQQNVKDKKQVLKTLSSKLGKVSCFGGSGTISLCDIAATSAIKQVQQVLAKDINPNMAKLVTRVSAEIGA</sequence>
<proteinExistence type="predicted"/>
<dbReference type="InterPro" id="IPR041503">
    <property type="entry name" value="AIMP2_thioredoxin"/>
</dbReference>
<dbReference type="PANTHER" id="PTHR13438">
    <property type="entry name" value="AMINOACYL TRNA SYNTHASE COMPLEX-INTERACTING MULTIFUNCTIONAL PROTEIN"/>
    <property type="match status" value="1"/>
</dbReference>
<dbReference type="PANTHER" id="PTHR13438:SF2">
    <property type="entry name" value="AMINOACYL TRNA SYNTHASE COMPLEX-INTERACTING MULTIFUNCTIONAL PROTEIN 2"/>
    <property type="match status" value="1"/>
</dbReference>
<dbReference type="GO" id="GO:0006412">
    <property type="term" value="P:translation"/>
    <property type="evidence" value="ECO:0007669"/>
    <property type="project" value="UniProtKB-KW"/>
</dbReference>
<evidence type="ECO:0000259" key="5">
    <source>
        <dbReference type="Pfam" id="PF18569"/>
    </source>
</evidence>
<comment type="subcellular location">
    <subcellularLocation>
        <location evidence="1">Cytoplasm</location>
    </subcellularLocation>
</comment>
<evidence type="ECO:0000256" key="3">
    <source>
        <dbReference type="ARBA" id="ARBA00022917"/>
    </source>
</evidence>
<feature type="coiled-coil region" evidence="4">
    <location>
        <begin position="43"/>
        <end position="89"/>
    </location>
</feature>
<dbReference type="EMBL" id="GFDL01014101">
    <property type="protein sequence ID" value="JAV20944.1"/>
    <property type="molecule type" value="Transcribed_RNA"/>
</dbReference>
<dbReference type="GO" id="GO:0005737">
    <property type="term" value="C:cytoplasm"/>
    <property type="evidence" value="ECO:0007669"/>
    <property type="project" value="UniProtKB-SubCell"/>
</dbReference>
<evidence type="ECO:0000256" key="4">
    <source>
        <dbReference type="SAM" id="Coils"/>
    </source>
</evidence>
<keyword evidence="2" id="KW-0963">Cytoplasm</keyword>
<dbReference type="GO" id="GO:0017101">
    <property type="term" value="C:aminoacyl-tRNA synthetase multienzyme complex"/>
    <property type="evidence" value="ECO:0007669"/>
    <property type="project" value="InterPro"/>
</dbReference>
<evidence type="ECO:0000256" key="1">
    <source>
        <dbReference type="ARBA" id="ARBA00004496"/>
    </source>
</evidence>
<dbReference type="AlphaFoldDB" id="A0A1Q3F070"/>
<name>A0A1Q3F070_CULTA</name>
<dbReference type="Pfam" id="PF18569">
    <property type="entry name" value="Thioredoxin_16"/>
    <property type="match status" value="1"/>
</dbReference>
<reference evidence="6" key="1">
    <citation type="submission" date="2017-01" db="EMBL/GenBank/DDBJ databases">
        <title>A deep insight into the sialotranscriptome of adult male and female Cluex tarsalis mosquitoes.</title>
        <authorList>
            <person name="Ribeiro J.M."/>
            <person name="Moreira F."/>
            <person name="Bernard K.A."/>
            <person name="Calvo E."/>
        </authorList>
    </citation>
    <scope>NUCLEOTIDE SEQUENCE</scope>
    <source>
        <strain evidence="6">Kern County</strain>
        <tissue evidence="6">Salivary glands</tissue>
    </source>
</reference>
<organism evidence="6">
    <name type="scientific">Culex tarsalis</name>
    <name type="common">Encephalitis mosquito</name>
    <dbReference type="NCBI Taxonomy" id="7177"/>
    <lineage>
        <taxon>Eukaryota</taxon>
        <taxon>Metazoa</taxon>
        <taxon>Ecdysozoa</taxon>
        <taxon>Arthropoda</taxon>
        <taxon>Hexapoda</taxon>
        <taxon>Insecta</taxon>
        <taxon>Pterygota</taxon>
        <taxon>Neoptera</taxon>
        <taxon>Endopterygota</taxon>
        <taxon>Diptera</taxon>
        <taxon>Nematocera</taxon>
        <taxon>Culicoidea</taxon>
        <taxon>Culicidae</taxon>
        <taxon>Culicinae</taxon>
        <taxon>Culicini</taxon>
        <taxon>Culex</taxon>
        <taxon>Culex</taxon>
    </lineage>
</organism>
<dbReference type="Gene3D" id="1.20.1050.130">
    <property type="match status" value="1"/>
</dbReference>
<evidence type="ECO:0000313" key="6">
    <source>
        <dbReference type="EMBL" id="JAV20944.1"/>
    </source>
</evidence>
<protein>
    <submittedName>
        <fullName evidence="6">Putative multisynthetase complex auxiliary protein p38</fullName>
    </submittedName>
</protein>